<evidence type="ECO:0000256" key="2">
    <source>
        <dbReference type="RuleBase" id="RU003750"/>
    </source>
</evidence>
<dbReference type="EMBL" id="JAUSVM010000001">
    <property type="protein sequence ID" value="MDQ0425735.1"/>
    <property type="molecule type" value="Genomic_DNA"/>
</dbReference>
<organism evidence="4 5">
    <name type="scientific">Cellulomonas iranensis</name>
    <dbReference type="NCBI Taxonomy" id="76862"/>
    <lineage>
        <taxon>Bacteria</taxon>
        <taxon>Bacillati</taxon>
        <taxon>Actinomycetota</taxon>
        <taxon>Actinomycetes</taxon>
        <taxon>Micrococcales</taxon>
        <taxon>Cellulomonadaceae</taxon>
        <taxon>Cellulomonas</taxon>
    </lineage>
</organism>
<gene>
    <name evidence="4" type="ORF">JO380_002116</name>
</gene>
<dbReference type="PROSITE" id="PS00379">
    <property type="entry name" value="CDP_ALCOHOL_P_TRANSF"/>
    <property type="match status" value="1"/>
</dbReference>
<evidence type="ECO:0000313" key="4">
    <source>
        <dbReference type="EMBL" id="MDQ0425735.1"/>
    </source>
</evidence>
<dbReference type="EC" id="2.7.8.5" evidence="4"/>
<keyword evidence="3" id="KW-0472">Membrane</keyword>
<comment type="caution">
    <text evidence="4">The sequence shown here is derived from an EMBL/GenBank/DDBJ whole genome shotgun (WGS) entry which is preliminary data.</text>
</comment>
<evidence type="ECO:0000313" key="5">
    <source>
        <dbReference type="Proteomes" id="UP001240250"/>
    </source>
</evidence>
<sequence length="173" mass="17637">MGRWLPDALSAARGVLALALPLTVDRPALLVTLYLAAGLTDALDGPLARRLGTAGPRGARIDSAADVLLFVAATWLVARLLGDAAVQLLAAAAGVAVIKVAAVAVGVRRFRRVVPRHTAANRVAGLAVFTAPLLALAGWTGALWCVAAVAGAAAVDELVVQSRAATPDPDRRT</sequence>
<accession>A0ABU0GK37</accession>
<keyword evidence="3" id="KW-0812">Transmembrane</keyword>
<dbReference type="InterPro" id="IPR048254">
    <property type="entry name" value="CDP_ALCOHOL_P_TRANSF_CS"/>
</dbReference>
<dbReference type="Proteomes" id="UP001240250">
    <property type="component" value="Unassembled WGS sequence"/>
</dbReference>
<dbReference type="InterPro" id="IPR000462">
    <property type="entry name" value="CDP-OH_P_trans"/>
</dbReference>
<name>A0ABU0GK37_9CELL</name>
<keyword evidence="3" id="KW-1133">Transmembrane helix</keyword>
<protein>
    <submittedName>
        <fullName evidence="4">CDP-diacylglycerol--glycerol-3-phosphate 3-phosphatidyltransferase</fullName>
        <ecNumber evidence="4">2.7.8.5</ecNumber>
    </submittedName>
</protein>
<reference evidence="4 5" key="1">
    <citation type="submission" date="2023-07" db="EMBL/GenBank/DDBJ databases">
        <title>Sequencing the genomes of 1000 actinobacteria strains.</title>
        <authorList>
            <person name="Klenk H.-P."/>
        </authorList>
    </citation>
    <scope>NUCLEOTIDE SEQUENCE [LARGE SCALE GENOMIC DNA]</scope>
    <source>
        <strain evidence="4 5">DSM 14785</strain>
    </source>
</reference>
<evidence type="ECO:0000256" key="1">
    <source>
        <dbReference type="ARBA" id="ARBA00022679"/>
    </source>
</evidence>
<feature type="transmembrane region" description="Helical" evidence="3">
    <location>
        <begin position="84"/>
        <end position="105"/>
    </location>
</feature>
<evidence type="ECO:0000256" key="3">
    <source>
        <dbReference type="SAM" id="Phobius"/>
    </source>
</evidence>
<comment type="similarity">
    <text evidence="2">Belongs to the CDP-alcohol phosphatidyltransferase class-I family.</text>
</comment>
<dbReference type="Pfam" id="PF01066">
    <property type="entry name" value="CDP-OH_P_transf"/>
    <property type="match status" value="1"/>
</dbReference>
<keyword evidence="5" id="KW-1185">Reference proteome</keyword>
<dbReference type="Gene3D" id="1.20.120.1760">
    <property type="match status" value="1"/>
</dbReference>
<feature type="transmembrane region" description="Helical" evidence="3">
    <location>
        <begin position="126"/>
        <end position="153"/>
    </location>
</feature>
<proteinExistence type="inferred from homology"/>
<dbReference type="GO" id="GO:0008444">
    <property type="term" value="F:CDP-diacylglycerol-glycerol-3-phosphate 3-phosphatidyltransferase activity"/>
    <property type="evidence" value="ECO:0007669"/>
    <property type="project" value="UniProtKB-EC"/>
</dbReference>
<keyword evidence="1 2" id="KW-0808">Transferase</keyword>
<dbReference type="RefSeq" id="WP_070320957.1">
    <property type="nucleotide sequence ID" value="NZ_JAUSVM010000001.1"/>
</dbReference>
<dbReference type="InterPro" id="IPR043130">
    <property type="entry name" value="CDP-OH_PTrfase_TM_dom"/>
</dbReference>